<organism evidence="1">
    <name type="scientific">Solanum chacoense</name>
    <name type="common">Chaco potato</name>
    <dbReference type="NCBI Taxonomy" id="4108"/>
    <lineage>
        <taxon>Eukaryota</taxon>
        <taxon>Viridiplantae</taxon>
        <taxon>Streptophyta</taxon>
        <taxon>Embryophyta</taxon>
        <taxon>Tracheophyta</taxon>
        <taxon>Spermatophyta</taxon>
        <taxon>Magnoliopsida</taxon>
        <taxon>eudicotyledons</taxon>
        <taxon>Gunneridae</taxon>
        <taxon>Pentapetalae</taxon>
        <taxon>asterids</taxon>
        <taxon>lamiids</taxon>
        <taxon>Solanales</taxon>
        <taxon>Solanaceae</taxon>
        <taxon>Solanoideae</taxon>
        <taxon>Solaneae</taxon>
        <taxon>Solanum</taxon>
    </lineage>
</organism>
<dbReference type="AlphaFoldDB" id="A0A0V0H9T8"/>
<proteinExistence type="predicted"/>
<protein>
    <submittedName>
        <fullName evidence="1">Putative ovule protein</fullName>
    </submittedName>
</protein>
<reference evidence="1" key="1">
    <citation type="submission" date="2015-12" db="EMBL/GenBank/DDBJ databases">
        <title>Gene expression during late stages of embryo sac development: a critical building block for successful pollen-pistil interactions.</title>
        <authorList>
            <person name="Liu Y."/>
            <person name="Joly V."/>
            <person name="Sabar M."/>
            <person name="Matton D.P."/>
        </authorList>
    </citation>
    <scope>NUCLEOTIDE SEQUENCE</scope>
</reference>
<accession>A0A0V0H9T8</accession>
<sequence length="62" mass="7370">MITTLSANDRNWNLIFMHNCEYHNTYIRFGSKLLRPTLHSIMGVHLHDQHQGYGQDLLLLKY</sequence>
<dbReference type="EMBL" id="GEDG01024071">
    <property type="protein sequence ID" value="JAP16251.1"/>
    <property type="molecule type" value="Transcribed_RNA"/>
</dbReference>
<name>A0A0V0H9T8_SOLCH</name>
<evidence type="ECO:0000313" key="1">
    <source>
        <dbReference type="EMBL" id="JAP16251.1"/>
    </source>
</evidence>